<feature type="signal peptide" evidence="2">
    <location>
        <begin position="1"/>
        <end position="25"/>
    </location>
</feature>
<evidence type="ECO:0000256" key="1">
    <source>
        <dbReference type="ARBA" id="ARBA00022801"/>
    </source>
</evidence>
<keyword evidence="1 4" id="KW-0378">Hydrolase</keyword>
<dbReference type="AlphaFoldDB" id="A0A4Q1DFG9"/>
<dbReference type="PANTHER" id="PTHR37842:SF2">
    <property type="entry name" value="GYLCOSYL HYDROLASE 115 C-TERMINAL DOMAIN-CONTAINING PROTEIN"/>
    <property type="match status" value="1"/>
</dbReference>
<gene>
    <name evidence="4" type="ORF">ESB13_01285</name>
</gene>
<accession>A0A4Q1DFG9</accession>
<comment type="caution">
    <text evidence="4">The sequence shown here is derived from an EMBL/GenBank/DDBJ whole genome shotgun (WGS) entry which is preliminary data.</text>
</comment>
<dbReference type="InterPro" id="IPR031924">
    <property type="entry name" value="GH115"/>
</dbReference>
<dbReference type="SUPFAM" id="SSF55545">
    <property type="entry name" value="beta-N-acetylhexosaminidase-like domain"/>
    <property type="match status" value="1"/>
</dbReference>
<dbReference type="GO" id="GO:0005975">
    <property type="term" value="P:carbohydrate metabolic process"/>
    <property type="evidence" value="ECO:0007669"/>
    <property type="project" value="UniProtKB-ARBA"/>
</dbReference>
<dbReference type="OrthoDB" id="1099022at2"/>
<protein>
    <submittedName>
        <fullName evidence="4">Glycosyhydrolase</fullName>
    </submittedName>
</protein>
<organism evidence="4 5">
    <name type="scientific">Filimonas effusa</name>
    <dbReference type="NCBI Taxonomy" id="2508721"/>
    <lineage>
        <taxon>Bacteria</taxon>
        <taxon>Pseudomonadati</taxon>
        <taxon>Bacteroidota</taxon>
        <taxon>Chitinophagia</taxon>
        <taxon>Chitinophagales</taxon>
        <taxon>Chitinophagaceae</taxon>
        <taxon>Filimonas</taxon>
    </lineage>
</organism>
<keyword evidence="5" id="KW-1185">Reference proteome</keyword>
<dbReference type="Pfam" id="PF15979">
    <property type="entry name" value="Glyco_hydro_115"/>
    <property type="match status" value="1"/>
</dbReference>
<dbReference type="PANTHER" id="PTHR37842">
    <property type="match status" value="1"/>
</dbReference>
<evidence type="ECO:0000313" key="5">
    <source>
        <dbReference type="Proteomes" id="UP000290545"/>
    </source>
</evidence>
<evidence type="ECO:0000259" key="3">
    <source>
        <dbReference type="Pfam" id="PF17829"/>
    </source>
</evidence>
<dbReference type="Gene3D" id="2.60.120.1620">
    <property type="match status" value="1"/>
</dbReference>
<evidence type="ECO:0000256" key="2">
    <source>
        <dbReference type="SAM" id="SignalP"/>
    </source>
</evidence>
<sequence>MQKRKLYTIVIFSALLFLSSPGAEANTPPVLVSDIDGAGAFPLAANHHAASIYYSPGEFSGVIRAIGDLQNDIERVTHYKPGVYGSDSFPAMPVIIGTIGKNKWIDRLIGLGSIKAEDLKGKWESFVITTVANPFPGVQRALVIAGSDKRGSIFGIYELSKQLGVSPWYWWADVPVQKRSAAYILPAYFASGEPKVKYRGIFINDENPAMQEWARLKFGGMNSKMYGHVFELMLRLRANLLWPGMWGAFKEYAPGPTIVRNEKGEYEGNSFNEDDPDNPRLANEYGIIMGTSHHEPMQRSQQEWIRNKQNYGNGEWNYVTNKEGIRKFFREGIENTKNYESLITMGMRGDDDKPMADAGSAEANFRVLEGIMKDQRAIIEQVTQKPAAKTPQVWTLYSEVLEYFDQGMKVPDDMIIVLCDDNWGNVRRLPDLKGKKHPAGYGMYYHAAYYGAPRAYKWLNVTQIQHVWEQMQLTYSYGVDKLWILNVGDLKPMEFPMSFFLDMAWNPEQFDQNNLFRYTVDFCAQQFGNGQAREAARILNDYSKYAHRITPEMLDEKTYNLENGEFKMVTDELLALEARALRQFHTLDTAYRDAYIQLLLYPVQALANLYDMYYALAMNRKLAADKDTTANFWADEVAACFMRDSLLTSDFHTRVANGKWNRMMQQTHIGYTKWHGPQYNVMPRVTRIQPEEMINGSYLFSEKSNVVVMEAAHYYKSQSSAGTAWSVIPGLGRTLSGLELLPPNLPVEGASLTYKMQLKSKADSVKVLLVFSTVMPFIKGGSRVTAGFKGGAEKSKVINDQLTWKNNYSIMYPTAAARVIETSMYLPLPPDKNGWYELDIYPHTPGMVLQKVIVDCGGYEKTFLHMNESPHYREPATIASPDSTRP</sequence>
<dbReference type="EMBL" id="SDHZ01000001">
    <property type="protein sequence ID" value="RXK87389.1"/>
    <property type="molecule type" value="Genomic_DNA"/>
</dbReference>
<dbReference type="Gene3D" id="3.30.379.10">
    <property type="entry name" value="Chitobiase/beta-hexosaminidase domain 2-like"/>
    <property type="match status" value="1"/>
</dbReference>
<dbReference type="Pfam" id="PF17829">
    <property type="entry name" value="GH115_C"/>
    <property type="match status" value="1"/>
</dbReference>
<keyword evidence="2" id="KW-0732">Signal</keyword>
<dbReference type="GO" id="GO:0016787">
    <property type="term" value="F:hydrolase activity"/>
    <property type="evidence" value="ECO:0007669"/>
    <property type="project" value="UniProtKB-KW"/>
</dbReference>
<name>A0A4Q1DFG9_9BACT</name>
<dbReference type="InterPro" id="IPR029018">
    <property type="entry name" value="Hex-like_dom2"/>
</dbReference>
<feature type="domain" description="Gylcosyl hydrolase 115 C-terminal" evidence="3">
    <location>
        <begin position="700"/>
        <end position="864"/>
    </location>
</feature>
<reference evidence="4 5" key="1">
    <citation type="submission" date="2019-01" db="EMBL/GenBank/DDBJ databases">
        <title>Filimonas sp. strain TTM-71.</title>
        <authorList>
            <person name="Chen W.-M."/>
        </authorList>
    </citation>
    <scope>NUCLEOTIDE SEQUENCE [LARGE SCALE GENOMIC DNA]</scope>
    <source>
        <strain evidence="4 5">TTM-71</strain>
    </source>
</reference>
<dbReference type="Proteomes" id="UP000290545">
    <property type="component" value="Unassembled WGS sequence"/>
</dbReference>
<dbReference type="InterPro" id="IPR041437">
    <property type="entry name" value="GH115_C"/>
</dbReference>
<dbReference type="Gene3D" id="3.20.20.520">
    <property type="entry name" value="Glycosyl hydrolase family 115"/>
    <property type="match status" value="1"/>
</dbReference>
<feature type="chain" id="PRO_5020200978" evidence="2">
    <location>
        <begin position="26"/>
        <end position="886"/>
    </location>
</feature>
<proteinExistence type="predicted"/>
<evidence type="ECO:0000313" key="4">
    <source>
        <dbReference type="EMBL" id="RXK87389.1"/>
    </source>
</evidence>
<dbReference type="InterPro" id="IPR042301">
    <property type="entry name" value="GH115_sf"/>
</dbReference>
<dbReference type="Gene3D" id="1.20.58.2150">
    <property type="match status" value="1"/>
</dbReference>